<dbReference type="OrthoDB" id="118550at2759"/>
<organism evidence="8 9">
    <name type="scientific">Chloropicon primus</name>
    <dbReference type="NCBI Taxonomy" id="1764295"/>
    <lineage>
        <taxon>Eukaryota</taxon>
        <taxon>Viridiplantae</taxon>
        <taxon>Chlorophyta</taxon>
        <taxon>Chloropicophyceae</taxon>
        <taxon>Chloropicales</taxon>
        <taxon>Chloropicaceae</taxon>
        <taxon>Chloropicon</taxon>
    </lineage>
</organism>
<sequence>MDVKWNTKGPQQVWSPFDGLDVGSGTTFDELLESHKFGKGKDNSLQSAHAQVVVVAKRPPQSSKAKGRTAKSSRYWTKEERTCFEAALKLHKNDYNEVSKHVGSRTPAQVRSHARKYYKKLIRDYKKKRKEMQGSAKQSQGGGGEVRFDRDPIEHHHQAASPTSTFFDPNEAFVDARASYSPPAGQPTQENFLNCFFPLAPLDHHCVPATPAQEFPAAYPSHLLDDGCEDSLVVHHNGEMIDVDTVLDFFGGFEDIT</sequence>
<evidence type="ECO:0000313" key="9">
    <source>
        <dbReference type="Proteomes" id="UP000316726"/>
    </source>
</evidence>
<dbReference type="SUPFAM" id="SSF46689">
    <property type="entry name" value="Homeodomain-like"/>
    <property type="match status" value="1"/>
</dbReference>
<gene>
    <name evidence="8" type="ORF">A3770_01p08600</name>
</gene>
<dbReference type="PROSITE" id="PS51293">
    <property type="entry name" value="SANT"/>
    <property type="match status" value="1"/>
</dbReference>
<evidence type="ECO:0000256" key="2">
    <source>
        <dbReference type="ARBA" id="ARBA00023125"/>
    </source>
</evidence>
<dbReference type="EMBL" id="CP031034">
    <property type="protein sequence ID" value="QDZ18342.1"/>
    <property type="molecule type" value="Genomic_DNA"/>
</dbReference>
<feature type="domain" description="HTH myb-type" evidence="7">
    <location>
        <begin position="76"/>
        <end position="122"/>
    </location>
</feature>
<evidence type="ECO:0000256" key="1">
    <source>
        <dbReference type="ARBA" id="ARBA00023015"/>
    </source>
</evidence>
<accession>A0A5B8MG83</accession>
<dbReference type="Proteomes" id="UP000316726">
    <property type="component" value="Chromosome 1"/>
</dbReference>
<dbReference type="InterPro" id="IPR017884">
    <property type="entry name" value="SANT_dom"/>
</dbReference>
<evidence type="ECO:0000256" key="4">
    <source>
        <dbReference type="ARBA" id="ARBA00023242"/>
    </source>
</evidence>
<keyword evidence="9" id="KW-1185">Reference proteome</keyword>
<keyword evidence="4" id="KW-0539">Nucleus</keyword>
<evidence type="ECO:0000259" key="6">
    <source>
        <dbReference type="PROSITE" id="PS51293"/>
    </source>
</evidence>
<feature type="region of interest" description="Disordered" evidence="5">
    <location>
        <begin position="128"/>
        <end position="149"/>
    </location>
</feature>
<dbReference type="InterPro" id="IPR001005">
    <property type="entry name" value="SANT/Myb"/>
</dbReference>
<keyword evidence="2" id="KW-0238">DNA-binding</keyword>
<dbReference type="SMART" id="SM00717">
    <property type="entry name" value="SANT"/>
    <property type="match status" value="1"/>
</dbReference>
<evidence type="ECO:0000313" key="8">
    <source>
        <dbReference type="EMBL" id="QDZ18342.1"/>
    </source>
</evidence>
<evidence type="ECO:0000256" key="5">
    <source>
        <dbReference type="SAM" id="MobiDB-lite"/>
    </source>
</evidence>
<keyword evidence="1" id="KW-0805">Transcription regulation</keyword>
<dbReference type="InterPro" id="IPR017930">
    <property type="entry name" value="Myb_dom"/>
</dbReference>
<protein>
    <submittedName>
        <fullName evidence="8">Uncharacterized protein</fullName>
    </submittedName>
</protein>
<proteinExistence type="predicted"/>
<dbReference type="Pfam" id="PF00249">
    <property type="entry name" value="Myb_DNA-binding"/>
    <property type="match status" value="1"/>
</dbReference>
<dbReference type="CDD" id="cd00167">
    <property type="entry name" value="SANT"/>
    <property type="match status" value="1"/>
</dbReference>
<dbReference type="InterPro" id="IPR009057">
    <property type="entry name" value="Homeodomain-like_sf"/>
</dbReference>
<dbReference type="GO" id="GO:0003677">
    <property type="term" value="F:DNA binding"/>
    <property type="evidence" value="ECO:0007669"/>
    <property type="project" value="UniProtKB-KW"/>
</dbReference>
<reference evidence="8 9" key="1">
    <citation type="submission" date="2018-07" db="EMBL/GenBank/DDBJ databases">
        <title>The complete nuclear genome of the prasinophyte Chloropicon primus (CCMP1205).</title>
        <authorList>
            <person name="Pombert J.-F."/>
            <person name="Otis C."/>
            <person name="Turmel M."/>
            <person name="Lemieux C."/>
        </authorList>
    </citation>
    <scope>NUCLEOTIDE SEQUENCE [LARGE SCALE GENOMIC DNA]</scope>
    <source>
        <strain evidence="8 9">CCMP1205</strain>
    </source>
</reference>
<evidence type="ECO:0000256" key="3">
    <source>
        <dbReference type="ARBA" id="ARBA00023163"/>
    </source>
</evidence>
<dbReference type="AlphaFoldDB" id="A0A5B8MG83"/>
<evidence type="ECO:0000259" key="7">
    <source>
        <dbReference type="PROSITE" id="PS51294"/>
    </source>
</evidence>
<dbReference type="STRING" id="1764295.A0A5B8MG83"/>
<keyword evidence="3" id="KW-0804">Transcription</keyword>
<name>A0A5B8MG83_9CHLO</name>
<dbReference type="PANTHER" id="PTHR12802">
    <property type="entry name" value="SWI/SNF COMPLEX-RELATED"/>
    <property type="match status" value="1"/>
</dbReference>
<feature type="domain" description="SANT" evidence="6">
    <location>
        <begin position="71"/>
        <end position="122"/>
    </location>
</feature>
<dbReference type="Gene3D" id="1.10.10.60">
    <property type="entry name" value="Homeodomain-like"/>
    <property type="match status" value="1"/>
</dbReference>
<dbReference type="PROSITE" id="PS51294">
    <property type="entry name" value="HTH_MYB"/>
    <property type="match status" value="1"/>
</dbReference>